<dbReference type="OrthoDB" id="2152512at2759"/>
<name>A0A1Y2AQ27_9FUNG</name>
<dbReference type="Proteomes" id="UP000193920">
    <property type="component" value="Unassembled WGS sequence"/>
</dbReference>
<evidence type="ECO:0000313" key="3">
    <source>
        <dbReference type="EMBL" id="ORY24632.1"/>
    </source>
</evidence>
<sequence>MADETSINKEKADSDNDVENKTKKLSILPFLNQYYYKTTYVFNNITSYKNDILLDFILGYGILRINNILLNNTFENTFFFGIVIFYIYTWEHWFILSHHSDLVGFPETINWLCQIIKYGVFTLTIFCIREDVLTEIKNPNSFFNLFIILSIIIRIYCLFTYLMANPGPKYIMVCLPLYTIVSMAPFIMSFFIKKSVTEKYVLWYITFIMDIVFYFVIVFIQSRIYTNLNLQNKSNNSSSKYPIFNKKNWIERFSMLTILTLVFPVTFMPSLNFSITFHDIIYTLISSIIIISIGYIYNSVNSVLAINHAINLISPFFGSVWRVLHLPLHLGISLVGLALTDIIKNIYVYRNYPNNTYDETLSPTLPATYYSGLEMFYQSDKYRSQSVEEPQKYRNINLGKAVHSIEEIKALLAVAFLITFISVFFMKFLHRYSMSSIIDNPEDIDDNISEENDIYNEKINKATLSSSLSSIKGKDIIKTNDYTLNEEPSKSQNEEKAEIKNETSSDFNNSNTNNANDLLNMKRSNFYKLDSSLKNSIIDLANNKKKINPKAQDIINRCSNDKIANNIREMNNNAVITTYVNSSLTLLSFFIFLFQVLLILLFLVFSYIKIPISILLILTLIIVEIELITELLLPRLLKITNKRKNIKILPVENINNDGSNSNINNI</sequence>
<feature type="transmembrane region" description="Helical" evidence="2">
    <location>
        <begin position="249"/>
        <end position="268"/>
    </location>
</feature>
<keyword evidence="2" id="KW-0812">Transmembrane</keyword>
<proteinExistence type="predicted"/>
<feature type="compositionally biased region" description="Basic and acidic residues" evidence="1">
    <location>
        <begin position="487"/>
        <end position="503"/>
    </location>
</feature>
<keyword evidence="2" id="KW-0472">Membrane</keyword>
<keyword evidence="2" id="KW-1133">Transmembrane helix</keyword>
<feature type="transmembrane region" description="Helical" evidence="2">
    <location>
        <begin position="170"/>
        <end position="192"/>
    </location>
</feature>
<evidence type="ECO:0000256" key="2">
    <source>
        <dbReference type="SAM" id="Phobius"/>
    </source>
</evidence>
<dbReference type="EMBL" id="MCOG01000220">
    <property type="protein sequence ID" value="ORY24632.1"/>
    <property type="molecule type" value="Genomic_DNA"/>
</dbReference>
<feature type="transmembrane region" description="Helical" evidence="2">
    <location>
        <begin position="68"/>
        <end position="88"/>
    </location>
</feature>
<feature type="transmembrane region" description="Helical" evidence="2">
    <location>
        <begin position="410"/>
        <end position="429"/>
    </location>
</feature>
<evidence type="ECO:0000313" key="4">
    <source>
        <dbReference type="Proteomes" id="UP000193920"/>
    </source>
</evidence>
<feature type="transmembrane region" description="Helical" evidence="2">
    <location>
        <begin position="303"/>
        <end position="321"/>
    </location>
</feature>
<feature type="transmembrane region" description="Helical" evidence="2">
    <location>
        <begin position="141"/>
        <end position="164"/>
    </location>
</feature>
<comment type="caution">
    <text evidence="3">The sequence shown here is derived from an EMBL/GenBank/DDBJ whole genome shotgun (WGS) entry which is preliminary data.</text>
</comment>
<feature type="region of interest" description="Disordered" evidence="1">
    <location>
        <begin position="483"/>
        <end position="514"/>
    </location>
</feature>
<reference evidence="3 4" key="1">
    <citation type="submission" date="2016-08" db="EMBL/GenBank/DDBJ databases">
        <title>A Parts List for Fungal Cellulosomes Revealed by Comparative Genomics.</title>
        <authorList>
            <consortium name="DOE Joint Genome Institute"/>
            <person name="Haitjema C.H."/>
            <person name="Gilmore S.P."/>
            <person name="Henske J.K."/>
            <person name="Solomon K.V."/>
            <person name="De Groot R."/>
            <person name="Kuo A."/>
            <person name="Mondo S.J."/>
            <person name="Salamov A.A."/>
            <person name="Labutti K."/>
            <person name="Zhao Z."/>
            <person name="Chiniquy J."/>
            <person name="Barry K."/>
            <person name="Brewer H.M."/>
            <person name="Purvine S.O."/>
            <person name="Wright A.T."/>
            <person name="Boxma B."/>
            <person name="Van Alen T."/>
            <person name="Hackstein J.H."/>
            <person name="Baker S.E."/>
            <person name="Grigoriev I.V."/>
            <person name="O'Malley M.A."/>
        </authorList>
    </citation>
    <scope>NUCLEOTIDE SEQUENCE [LARGE SCALE GENOMIC DNA]</scope>
    <source>
        <strain evidence="3 4">G1</strain>
    </source>
</reference>
<feature type="transmembrane region" description="Helical" evidence="2">
    <location>
        <begin position="201"/>
        <end position="220"/>
    </location>
</feature>
<feature type="compositionally biased region" description="Low complexity" evidence="1">
    <location>
        <begin position="504"/>
        <end position="514"/>
    </location>
</feature>
<feature type="transmembrane region" description="Helical" evidence="2">
    <location>
        <begin position="280"/>
        <end position="297"/>
    </location>
</feature>
<organism evidence="3 4">
    <name type="scientific">Neocallimastix californiae</name>
    <dbReference type="NCBI Taxonomy" id="1754190"/>
    <lineage>
        <taxon>Eukaryota</taxon>
        <taxon>Fungi</taxon>
        <taxon>Fungi incertae sedis</taxon>
        <taxon>Chytridiomycota</taxon>
        <taxon>Chytridiomycota incertae sedis</taxon>
        <taxon>Neocallimastigomycetes</taxon>
        <taxon>Neocallimastigales</taxon>
        <taxon>Neocallimastigaceae</taxon>
        <taxon>Neocallimastix</taxon>
    </lineage>
</organism>
<dbReference type="AlphaFoldDB" id="A0A1Y2AQ27"/>
<protein>
    <submittedName>
        <fullName evidence="3">Uncharacterized protein</fullName>
    </submittedName>
</protein>
<dbReference type="PANTHER" id="PTHR23353">
    <property type="entry name" value="RAB-GAP/TBC-RELATED"/>
    <property type="match status" value="1"/>
</dbReference>
<feature type="transmembrane region" description="Helical" evidence="2">
    <location>
        <begin position="586"/>
        <end position="608"/>
    </location>
</feature>
<accession>A0A1Y2AQ27</accession>
<evidence type="ECO:0000256" key="1">
    <source>
        <dbReference type="SAM" id="MobiDB-lite"/>
    </source>
</evidence>
<keyword evidence="4" id="KW-1185">Reference proteome</keyword>
<dbReference type="InterPro" id="IPR053019">
    <property type="entry name" value="GATA_zinc_finger"/>
</dbReference>
<gene>
    <name evidence="3" type="ORF">LY90DRAFT_675151</name>
</gene>
<feature type="transmembrane region" description="Helical" evidence="2">
    <location>
        <begin position="614"/>
        <end position="633"/>
    </location>
</feature>